<comment type="caution">
    <text evidence="2">The sequence shown here is derived from an EMBL/GenBank/DDBJ whole genome shotgun (WGS) entry which is preliminary data.</text>
</comment>
<dbReference type="EMBL" id="JAALHA020000032">
    <property type="protein sequence ID" value="MDR9900285.1"/>
    <property type="molecule type" value="Genomic_DNA"/>
</dbReference>
<evidence type="ECO:0000313" key="3">
    <source>
        <dbReference type="Proteomes" id="UP000667802"/>
    </source>
</evidence>
<protein>
    <recommendedName>
        <fullName evidence="4">Pectate lyase</fullName>
    </recommendedName>
</protein>
<evidence type="ECO:0008006" key="4">
    <source>
        <dbReference type="Google" id="ProtNLM"/>
    </source>
</evidence>
<accession>A0AAP5II69</accession>
<evidence type="ECO:0000313" key="2">
    <source>
        <dbReference type="EMBL" id="MDR9900285.1"/>
    </source>
</evidence>
<proteinExistence type="predicted"/>
<organism evidence="2 3">
    <name type="scientific">Aetokthonos hydrillicola Thurmond2011</name>
    <dbReference type="NCBI Taxonomy" id="2712845"/>
    <lineage>
        <taxon>Bacteria</taxon>
        <taxon>Bacillati</taxon>
        <taxon>Cyanobacteriota</taxon>
        <taxon>Cyanophyceae</taxon>
        <taxon>Nostocales</taxon>
        <taxon>Hapalosiphonaceae</taxon>
        <taxon>Aetokthonos</taxon>
    </lineage>
</organism>
<keyword evidence="1" id="KW-0732">Signal</keyword>
<sequence>MRFSKKLISALFGVSSLAYSMAPAAAVQYNGASVYKATENGVTTVYIDGTANSKVAVDLGQLAKTTSKIATECGSVKISTPKGNPEFTGLTVDGLAINYANLSTQTLPACVNGTFAESRTGNFKTAKGQVIIVGKTPGASVSISVLADSMRSITVNGCGNALLRASKGSTLPATFTINGSSYTLASLPDSGHGPVCKKASDGTYAAYTPSNWPK</sequence>
<dbReference type="Proteomes" id="UP000667802">
    <property type="component" value="Unassembled WGS sequence"/>
</dbReference>
<reference evidence="3" key="1">
    <citation type="journal article" date="2021" name="Science">
        <title>Hunting the eagle killer: A cyanobacterial neurotoxin causes vacuolar myelinopathy.</title>
        <authorList>
            <person name="Breinlinger S."/>
            <person name="Phillips T.J."/>
            <person name="Haram B.N."/>
            <person name="Mares J."/>
            <person name="Martinez Yerena J.A."/>
            <person name="Hrouzek P."/>
            <person name="Sobotka R."/>
            <person name="Henderson W.M."/>
            <person name="Schmieder P."/>
            <person name="Williams S.M."/>
            <person name="Lauderdale J.D."/>
            <person name="Wilde H.D."/>
            <person name="Gerrin W."/>
            <person name="Kust A."/>
            <person name="Washington J.W."/>
            <person name="Wagner C."/>
            <person name="Geier B."/>
            <person name="Liebeke M."/>
            <person name="Enke H."/>
            <person name="Niedermeyer T.H.J."/>
            <person name="Wilde S.B."/>
        </authorList>
    </citation>
    <scope>NUCLEOTIDE SEQUENCE [LARGE SCALE GENOMIC DNA]</scope>
    <source>
        <strain evidence="3">Thurmond2011</strain>
    </source>
</reference>
<name>A0AAP5II69_9CYAN</name>
<keyword evidence="3" id="KW-1185">Reference proteome</keyword>
<feature type="signal peptide" evidence="1">
    <location>
        <begin position="1"/>
        <end position="24"/>
    </location>
</feature>
<dbReference type="AlphaFoldDB" id="A0AAP5II69"/>
<gene>
    <name evidence="2" type="ORF">G7B40_037910</name>
</gene>
<feature type="chain" id="PRO_5043040623" description="Pectate lyase" evidence="1">
    <location>
        <begin position="25"/>
        <end position="214"/>
    </location>
</feature>
<evidence type="ECO:0000256" key="1">
    <source>
        <dbReference type="SAM" id="SignalP"/>
    </source>
</evidence>
<dbReference type="RefSeq" id="WP_208344484.1">
    <property type="nucleotide sequence ID" value="NZ_CAWQFN010000507.1"/>
</dbReference>